<evidence type="ECO:0000256" key="1">
    <source>
        <dbReference type="SAM" id="MobiDB-lite"/>
    </source>
</evidence>
<organism evidence="2 3">
    <name type="scientific">Actinoallomurus iriomotensis</name>
    <dbReference type="NCBI Taxonomy" id="478107"/>
    <lineage>
        <taxon>Bacteria</taxon>
        <taxon>Bacillati</taxon>
        <taxon>Actinomycetota</taxon>
        <taxon>Actinomycetes</taxon>
        <taxon>Streptosporangiales</taxon>
        <taxon>Thermomonosporaceae</taxon>
        <taxon>Actinoallomurus</taxon>
    </lineage>
</organism>
<gene>
    <name evidence="2" type="ORF">Airi02_035130</name>
</gene>
<protein>
    <recommendedName>
        <fullName evidence="4">Helix-turn-helix domain-containing protein</fullName>
    </recommendedName>
</protein>
<dbReference type="Proteomes" id="UP001165074">
    <property type="component" value="Unassembled WGS sequence"/>
</dbReference>
<evidence type="ECO:0008006" key="4">
    <source>
        <dbReference type="Google" id="ProtNLM"/>
    </source>
</evidence>
<evidence type="ECO:0000313" key="2">
    <source>
        <dbReference type="EMBL" id="GLY85584.1"/>
    </source>
</evidence>
<accession>A0A9W6VZQ1</accession>
<name>A0A9W6VZQ1_9ACTN</name>
<sequence>MRPVDPDVGPVERFACELRALRAGAGEPPFWKMARSCEVSKSALAAAAAGYQLPTERVVHEFVRVCDGDWPKWRQRWLQANTDLDACTGDASGDPPVDECPVRDEGPVRDAHDVDGPETHVMTAPARADGEDREDREDVPTATGSVLPADRPARPGPLWDRSRRHVGPVVGVAVAFTGGWLLRAWLRSMEASTGSTE</sequence>
<feature type="region of interest" description="Disordered" evidence="1">
    <location>
        <begin position="87"/>
        <end position="159"/>
    </location>
</feature>
<proteinExistence type="predicted"/>
<dbReference type="AlphaFoldDB" id="A0A9W6VZQ1"/>
<dbReference type="EMBL" id="BSTK01000004">
    <property type="protein sequence ID" value="GLY85584.1"/>
    <property type="molecule type" value="Genomic_DNA"/>
</dbReference>
<keyword evidence="3" id="KW-1185">Reference proteome</keyword>
<comment type="caution">
    <text evidence="2">The sequence shown here is derived from an EMBL/GenBank/DDBJ whole genome shotgun (WGS) entry which is preliminary data.</text>
</comment>
<reference evidence="2" key="1">
    <citation type="submission" date="2023-03" db="EMBL/GenBank/DDBJ databases">
        <title>Actinoallomurus iriomotensis NBRC 103684.</title>
        <authorList>
            <person name="Ichikawa N."/>
            <person name="Sato H."/>
            <person name="Tonouchi N."/>
        </authorList>
    </citation>
    <scope>NUCLEOTIDE SEQUENCE</scope>
    <source>
        <strain evidence="2">NBRC 103684</strain>
    </source>
</reference>
<feature type="compositionally biased region" description="Basic and acidic residues" evidence="1">
    <location>
        <begin position="100"/>
        <end position="118"/>
    </location>
</feature>
<evidence type="ECO:0000313" key="3">
    <source>
        <dbReference type="Proteomes" id="UP001165074"/>
    </source>
</evidence>